<gene>
    <name evidence="2" type="ORF">EXIGLDRAFT_629844</name>
</gene>
<evidence type="ECO:0000313" key="2">
    <source>
        <dbReference type="EMBL" id="KZV80625.1"/>
    </source>
</evidence>
<evidence type="ECO:0000313" key="3">
    <source>
        <dbReference type="Proteomes" id="UP000077266"/>
    </source>
</evidence>
<evidence type="ECO:0000259" key="1">
    <source>
        <dbReference type="Pfam" id="PF14214"/>
    </source>
</evidence>
<proteinExistence type="predicted"/>
<dbReference type="InterPro" id="IPR025476">
    <property type="entry name" value="Helitron_helicase-like"/>
</dbReference>
<protein>
    <recommendedName>
        <fullName evidence="1">Helitron helicase-like domain-containing protein</fullName>
    </recommendedName>
</protein>
<reference evidence="2 3" key="1">
    <citation type="journal article" date="2016" name="Mol. Biol. Evol.">
        <title>Comparative Genomics of Early-Diverging Mushroom-Forming Fungi Provides Insights into the Origins of Lignocellulose Decay Capabilities.</title>
        <authorList>
            <person name="Nagy L.G."/>
            <person name="Riley R."/>
            <person name="Tritt A."/>
            <person name="Adam C."/>
            <person name="Daum C."/>
            <person name="Floudas D."/>
            <person name="Sun H."/>
            <person name="Yadav J.S."/>
            <person name="Pangilinan J."/>
            <person name="Larsson K.H."/>
            <person name="Matsuura K."/>
            <person name="Barry K."/>
            <person name="Labutti K."/>
            <person name="Kuo R."/>
            <person name="Ohm R.A."/>
            <person name="Bhattacharya S.S."/>
            <person name="Shirouzu T."/>
            <person name="Yoshinaga Y."/>
            <person name="Martin F.M."/>
            <person name="Grigoriev I.V."/>
            <person name="Hibbett D.S."/>
        </authorList>
    </citation>
    <scope>NUCLEOTIDE SEQUENCE [LARGE SCALE GENOMIC DNA]</scope>
    <source>
        <strain evidence="2 3">HHB12029</strain>
    </source>
</reference>
<dbReference type="Proteomes" id="UP000077266">
    <property type="component" value="Unassembled WGS sequence"/>
</dbReference>
<feature type="domain" description="Helitron helicase-like" evidence="1">
    <location>
        <begin position="42"/>
        <end position="256"/>
    </location>
</feature>
<organism evidence="2 3">
    <name type="scientific">Exidia glandulosa HHB12029</name>
    <dbReference type="NCBI Taxonomy" id="1314781"/>
    <lineage>
        <taxon>Eukaryota</taxon>
        <taxon>Fungi</taxon>
        <taxon>Dikarya</taxon>
        <taxon>Basidiomycota</taxon>
        <taxon>Agaricomycotina</taxon>
        <taxon>Agaricomycetes</taxon>
        <taxon>Auriculariales</taxon>
        <taxon>Exidiaceae</taxon>
        <taxon>Exidia</taxon>
    </lineage>
</organism>
<dbReference type="AlphaFoldDB" id="A0A165BGZ4"/>
<dbReference type="InParanoid" id="A0A165BGZ4"/>
<keyword evidence="3" id="KW-1185">Reference proteome</keyword>
<feature type="non-terminal residue" evidence="2">
    <location>
        <position position="256"/>
    </location>
</feature>
<dbReference type="Pfam" id="PF14214">
    <property type="entry name" value="Helitron_like_N"/>
    <property type="match status" value="1"/>
</dbReference>
<dbReference type="OrthoDB" id="432234at2759"/>
<dbReference type="STRING" id="1314781.A0A165BGZ4"/>
<dbReference type="EMBL" id="KV426463">
    <property type="protein sequence ID" value="KZV80625.1"/>
    <property type="molecule type" value="Genomic_DNA"/>
</dbReference>
<accession>A0A165BGZ4</accession>
<sequence length="256" mass="29177">MPIGEYNHCDLFPGLFPTLFPLGVGGLEDRARQRQSIGFQTHASYLLDLGDRSFSQHRSFNFIVVNILQRRAVHLETRFRMRTSHLEKITPDLLKISGEQIHRVATHLERGGKMNDLGPEDKSVFDLLKVVEIVAAKVPGSYMAKLTLRKHIFSYMRHFGLPLIYFTANPNPVHSPMFHLMFGDVQVDLGKRYPFVAAAYERSLRVSQDPAIAADFFDLSIRLMFEHLFGWDFDRKCSTDRGGILGHLLAFVGSVE</sequence>
<name>A0A165BGZ4_EXIGL</name>